<name>A0A7W9WY33_9BURK</name>
<protein>
    <submittedName>
        <fullName evidence="5">Glycosyltransferase involved in cell wall biosynthesis</fullName>
    </submittedName>
</protein>
<evidence type="ECO:0000259" key="4">
    <source>
        <dbReference type="Pfam" id="PF00535"/>
    </source>
</evidence>
<keyword evidence="6" id="KW-1185">Reference proteome</keyword>
<dbReference type="InterPro" id="IPR029044">
    <property type="entry name" value="Nucleotide-diphossugar_trans"/>
</dbReference>
<comment type="similarity">
    <text evidence="1">Belongs to the glycosyltransferase 2 family.</text>
</comment>
<dbReference type="InterPro" id="IPR001173">
    <property type="entry name" value="Glyco_trans_2-like"/>
</dbReference>
<dbReference type="GO" id="GO:0016757">
    <property type="term" value="F:glycosyltransferase activity"/>
    <property type="evidence" value="ECO:0007669"/>
    <property type="project" value="UniProtKB-KW"/>
</dbReference>
<feature type="domain" description="Glycosyltransferase 2-like" evidence="4">
    <location>
        <begin position="6"/>
        <end position="120"/>
    </location>
</feature>
<dbReference type="PANTHER" id="PTHR43685:SF5">
    <property type="entry name" value="GLYCOSYLTRANSFERASE EPSE-RELATED"/>
    <property type="match status" value="1"/>
</dbReference>
<dbReference type="Proteomes" id="UP000540787">
    <property type="component" value="Unassembled WGS sequence"/>
</dbReference>
<evidence type="ECO:0000313" key="6">
    <source>
        <dbReference type="Proteomes" id="UP000540787"/>
    </source>
</evidence>
<evidence type="ECO:0000256" key="1">
    <source>
        <dbReference type="ARBA" id="ARBA00006739"/>
    </source>
</evidence>
<keyword evidence="3 5" id="KW-0808">Transferase</keyword>
<evidence type="ECO:0000313" key="5">
    <source>
        <dbReference type="EMBL" id="MBB6132969.1"/>
    </source>
</evidence>
<accession>A0A7W9WY33</accession>
<dbReference type="PANTHER" id="PTHR43685">
    <property type="entry name" value="GLYCOSYLTRANSFERASE"/>
    <property type="match status" value="1"/>
</dbReference>
<proteinExistence type="inferred from homology"/>
<dbReference type="CDD" id="cd00761">
    <property type="entry name" value="Glyco_tranf_GTA_type"/>
    <property type="match status" value="1"/>
</dbReference>
<dbReference type="InterPro" id="IPR050834">
    <property type="entry name" value="Glycosyltransf_2"/>
</dbReference>
<keyword evidence="2" id="KW-0328">Glycosyltransferase</keyword>
<comment type="caution">
    <text evidence="5">The sequence shown here is derived from an EMBL/GenBank/DDBJ whole genome shotgun (WGS) entry which is preliminary data.</text>
</comment>
<evidence type="ECO:0000256" key="3">
    <source>
        <dbReference type="ARBA" id="ARBA00022679"/>
    </source>
</evidence>
<dbReference type="EMBL" id="JACHBX010000001">
    <property type="protein sequence ID" value="MBB6132969.1"/>
    <property type="molecule type" value="Genomic_DNA"/>
</dbReference>
<dbReference type="RefSeq" id="WP_183551957.1">
    <property type="nucleotide sequence ID" value="NZ_JACHBX010000001.1"/>
</dbReference>
<gene>
    <name evidence="5" type="ORF">HD842_001080</name>
</gene>
<evidence type="ECO:0000256" key="2">
    <source>
        <dbReference type="ARBA" id="ARBA00022676"/>
    </source>
</evidence>
<reference evidence="5 6" key="1">
    <citation type="submission" date="2020-08" db="EMBL/GenBank/DDBJ databases">
        <title>The Agave Microbiome: Exploring the role of microbial communities in plant adaptations to desert environments.</title>
        <authorList>
            <person name="Partida-Martinez L.P."/>
        </authorList>
    </citation>
    <scope>NUCLEOTIDE SEQUENCE [LARGE SCALE GENOMIC DNA]</scope>
    <source>
        <strain evidence="5 6">AT3.2</strain>
    </source>
</reference>
<dbReference type="Pfam" id="PF00535">
    <property type="entry name" value="Glycos_transf_2"/>
    <property type="match status" value="1"/>
</dbReference>
<dbReference type="SUPFAM" id="SSF53448">
    <property type="entry name" value="Nucleotide-diphospho-sugar transferases"/>
    <property type="match status" value="1"/>
</dbReference>
<organism evidence="5 6">
    <name type="scientific">Massilia aurea</name>
    <dbReference type="NCBI Taxonomy" id="373040"/>
    <lineage>
        <taxon>Bacteria</taxon>
        <taxon>Pseudomonadati</taxon>
        <taxon>Pseudomonadota</taxon>
        <taxon>Betaproteobacteria</taxon>
        <taxon>Burkholderiales</taxon>
        <taxon>Oxalobacteraceae</taxon>
        <taxon>Telluria group</taxon>
        <taxon>Massilia</taxon>
    </lineage>
</organism>
<dbReference type="AlphaFoldDB" id="A0A7W9WY33"/>
<sequence length="357" mass="39971">MARIDILLPVKNGKDYLAEAIDSVIAQTYTDWRLLVLDHGSTDGSVEMAQAYHARDPRIEVHSFPQAKGLSGLLNCGIDIADCEFIMRHDADDICLPDRMALTLAAFEAQPECIVVSGQADVIDAAGNKLDDLLLPVGTARIGAASLFRNPVSHPASALRFDPVQKMGVRYGIDILKVLPENQRIDVPSLAEDYFLFGQLAILGKVTNLPQKLLKYRWHGKNVSITSFTEQMEVSLAISRSLTRSFCTMHNLPWFDPAPFCNHGGILMDVGGKRNFDAEFENMARSVRKVFGASPEIERELRYRKAISTRNWASLLWRYNGFRSGDITETGEWHAVRGWLVRRYPGKRRISVAPELV</sequence>
<dbReference type="Gene3D" id="3.90.550.10">
    <property type="entry name" value="Spore Coat Polysaccharide Biosynthesis Protein SpsA, Chain A"/>
    <property type="match status" value="1"/>
</dbReference>